<sequence length="67" mass="7628">MSFVIRLHDSNLIVNSKTPVNRGVKKHDMACRDTRFTSFKPNNLILVKKDPELITEIGGDGKLKFRS</sequence>
<evidence type="ECO:0000313" key="2">
    <source>
        <dbReference type="Proteomes" id="UP000269396"/>
    </source>
</evidence>
<gene>
    <name evidence="1" type="ORF">SMTD_LOCUS6469</name>
</gene>
<keyword evidence="2" id="KW-1185">Reference proteome</keyword>
<evidence type="ECO:0000313" key="1">
    <source>
        <dbReference type="EMBL" id="VDP34056.1"/>
    </source>
</evidence>
<protein>
    <submittedName>
        <fullName evidence="1">Uncharacterized protein</fullName>
    </submittedName>
</protein>
<dbReference type="EMBL" id="UZAL01027609">
    <property type="protein sequence ID" value="VDP34056.1"/>
    <property type="molecule type" value="Genomic_DNA"/>
</dbReference>
<proteinExistence type="predicted"/>
<accession>A0A183NWI3</accession>
<dbReference type="Proteomes" id="UP000269396">
    <property type="component" value="Unassembled WGS sequence"/>
</dbReference>
<reference evidence="1 2" key="1">
    <citation type="submission" date="2018-11" db="EMBL/GenBank/DDBJ databases">
        <authorList>
            <consortium name="Pathogen Informatics"/>
        </authorList>
    </citation>
    <scope>NUCLEOTIDE SEQUENCE [LARGE SCALE GENOMIC DNA]</scope>
    <source>
        <strain>Denwood</strain>
        <strain evidence="2">Zambia</strain>
    </source>
</reference>
<organism evidence="1 2">
    <name type="scientific">Schistosoma mattheei</name>
    <dbReference type="NCBI Taxonomy" id="31246"/>
    <lineage>
        <taxon>Eukaryota</taxon>
        <taxon>Metazoa</taxon>
        <taxon>Spiralia</taxon>
        <taxon>Lophotrochozoa</taxon>
        <taxon>Platyhelminthes</taxon>
        <taxon>Trematoda</taxon>
        <taxon>Digenea</taxon>
        <taxon>Strigeidida</taxon>
        <taxon>Schistosomatoidea</taxon>
        <taxon>Schistosomatidae</taxon>
        <taxon>Schistosoma</taxon>
    </lineage>
</organism>
<dbReference type="AlphaFoldDB" id="A0A183NWI3"/>
<name>A0A183NWI3_9TREM</name>